<keyword evidence="4" id="KW-1185">Reference proteome</keyword>
<feature type="compositionally biased region" description="Polar residues" evidence="1">
    <location>
        <begin position="79"/>
        <end position="91"/>
    </location>
</feature>
<sequence>MFNLILTFLLHFGVTRASNDDNVVTYALQILNDLPSTTVTPFCSNFIHAHAPTRTTITTTKTTKICSGSSATASTSNSIPVSASPSHSTHPPQIITLTSTSTTTYTTTSTIYIAATDSYHKRGLPTPVPYV</sequence>
<proteinExistence type="predicted"/>
<feature type="chain" id="PRO_5025635606" evidence="2">
    <location>
        <begin position="18"/>
        <end position="131"/>
    </location>
</feature>
<keyword evidence="2" id="KW-0732">Signal</keyword>
<feature type="region of interest" description="Disordered" evidence="1">
    <location>
        <begin position="69"/>
        <end position="92"/>
    </location>
</feature>
<accession>A0A6A5K551</accession>
<gene>
    <name evidence="3" type="ORF">BDW02DRAFT_649405</name>
</gene>
<evidence type="ECO:0000256" key="1">
    <source>
        <dbReference type="SAM" id="MobiDB-lite"/>
    </source>
</evidence>
<organism evidence="3 4">
    <name type="scientific">Decorospora gaudefroyi</name>
    <dbReference type="NCBI Taxonomy" id="184978"/>
    <lineage>
        <taxon>Eukaryota</taxon>
        <taxon>Fungi</taxon>
        <taxon>Dikarya</taxon>
        <taxon>Ascomycota</taxon>
        <taxon>Pezizomycotina</taxon>
        <taxon>Dothideomycetes</taxon>
        <taxon>Pleosporomycetidae</taxon>
        <taxon>Pleosporales</taxon>
        <taxon>Pleosporineae</taxon>
        <taxon>Pleosporaceae</taxon>
        <taxon>Decorospora</taxon>
    </lineage>
</organism>
<dbReference type="EMBL" id="ML975347">
    <property type="protein sequence ID" value="KAF1832069.1"/>
    <property type="molecule type" value="Genomic_DNA"/>
</dbReference>
<feature type="signal peptide" evidence="2">
    <location>
        <begin position="1"/>
        <end position="17"/>
    </location>
</feature>
<feature type="compositionally biased region" description="Low complexity" evidence="1">
    <location>
        <begin position="69"/>
        <end position="78"/>
    </location>
</feature>
<evidence type="ECO:0000313" key="4">
    <source>
        <dbReference type="Proteomes" id="UP000800040"/>
    </source>
</evidence>
<name>A0A6A5K551_9PLEO</name>
<reference evidence="3" key="1">
    <citation type="submission" date="2020-01" db="EMBL/GenBank/DDBJ databases">
        <authorList>
            <consortium name="DOE Joint Genome Institute"/>
            <person name="Haridas S."/>
            <person name="Albert R."/>
            <person name="Binder M."/>
            <person name="Bloem J."/>
            <person name="Labutti K."/>
            <person name="Salamov A."/>
            <person name="Andreopoulos B."/>
            <person name="Baker S.E."/>
            <person name="Barry K."/>
            <person name="Bills G."/>
            <person name="Bluhm B.H."/>
            <person name="Cannon C."/>
            <person name="Castanera R."/>
            <person name="Culley D.E."/>
            <person name="Daum C."/>
            <person name="Ezra D."/>
            <person name="Gonzalez J.B."/>
            <person name="Henrissat B."/>
            <person name="Kuo A."/>
            <person name="Liang C."/>
            <person name="Lipzen A."/>
            <person name="Lutzoni F."/>
            <person name="Magnuson J."/>
            <person name="Mondo S."/>
            <person name="Nolan M."/>
            <person name="Ohm R."/>
            <person name="Pangilinan J."/>
            <person name="Park H.-J."/>
            <person name="Ramirez L."/>
            <person name="Alfaro M."/>
            <person name="Sun H."/>
            <person name="Tritt A."/>
            <person name="Yoshinaga Y."/>
            <person name="Zwiers L.-H."/>
            <person name="Turgeon B.G."/>
            <person name="Goodwin S.B."/>
            <person name="Spatafora J.W."/>
            <person name="Crous P.W."/>
            <person name="Grigoriev I.V."/>
        </authorList>
    </citation>
    <scope>NUCLEOTIDE SEQUENCE</scope>
    <source>
        <strain evidence="3">P77</strain>
    </source>
</reference>
<dbReference type="Proteomes" id="UP000800040">
    <property type="component" value="Unassembled WGS sequence"/>
</dbReference>
<evidence type="ECO:0000313" key="3">
    <source>
        <dbReference type="EMBL" id="KAF1832069.1"/>
    </source>
</evidence>
<dbReference type="AlphaFoldDB" id="A0A6A5K551"/>
<evidence type="ECO:0000256" key="2">
    <source>
        <dbReference type="SAM" id="SignalP"/>
    </source>
</evidence>
<protein>
    <submittedName>
        <fullName evidence="3">Uncharacterized protein</fullName>
    </submittedName>
</protein>